<dbReference type="InterPro" id="IPR029035">
    <property type="entry name" value="DHS-like_NAD/FAD-binding_dom"/>
</dbReference>
<dbReference type="InterPro" id="IPR033947">
    <property type="entry name" value="ETF_alpha_N"/>
</dbReference>
<reference evidence="6 7" key="1">
    <citation type="submission" date="2019-07" db="EMBL/GenBank/DDBJ databases">
        <authorList>
            <person name="Park Y.J."/>
            <person name="Jeong S.E."/>
            <person name="Jung H.S."/>
        </authorList>
    </citation>
    <scope>NUCLEOTIDE SEQUENCE [LARGE SCALE GENOMIC DNA]</scope>
    <source>
        <strain evidence="7">P16(2019)</strain>
    </source>
</reference>
<dbReference type="SUPFAM" id="SSF52402">
    <property type="entry name" value="Adenine nucleotide alpha hydrolases-like"/>
    <property type="match status" value="1"/>
</dbReference>
<gene>
    <name evidence="6" type="ORF">FN960_13810</name>
</gene>
<evidence type="ECO:0000256" key="3">
    <source>
        <dbReference type="ARBA" id="ARBA00022827"/>
    </source>
</evidence>
<evidence type="ECO:0000256" key="1">
    <source>
        <dbReference type="ARBA" id="ARBA00005817"/>
    </source>
</evidence>
<accession>A0A553ZXA0</accession>
<feature type="binding site" evidence="4">
    <location>
        <begin position="251"/>
        <end position="255"/>
    </location>
    <ligand>
        <name>FAD</name>
        <dbReference type="ChEBI" id="CHEBI:57692"/>
    </ligand>
</feature>
<feature type="binding site" evidence="4">
    <location>
        <begin position="268"/>
        <end position="275"/>
    </location>
    <ligand>
        <name>FAD</name>
        <dbReference type="ChEBI" id="CHEBI:57692"/>
    </ligand>
</feature>
<comment type="similarity">
    <text evidence="1">Belongs to the ETF alpha-subunit/FixB family.</text>
</comment>
<dbReference type="Gene3D" id="3.40.50.620">
    <property type="entry name" value="HUPs"/>
    <property type="match status" value="1"/>
</dbReference>
<dbReference type="Gene3D" id="3.40.50.1220">
    <property type="entry name" value="TPP-binding domain"/>
    <property type="match status" value="1"/>
</dbReference>
<sequence>MSASILVIAEYRDQSIRQVTYEAIQAAKQSTSEETQIHVALIGFELDQAAHNLAKCGAETLYVMDHEDLRDYNPESYAAAVMHIIKESGSEGVYLGHTAIGRDLSPIISSRLDAGQISDVTAIEKAGDEFVFTRPIYAGKASEHKVFRSTPWVVTIRPNNIPAAEVSESDAERVDLAYPKPDSLRTTIRNVVQKSTGTIDLAEANVVIAGGRGVKGTEGFKPLEELADVLGGAVGASRGACDAEYCDYAMQIGQTGKVVTPEVYIACGISGAIQHVAGMSQSKLIIAINKDPEAPIFKIADYGIVGDLFEIVPLLTEEFRAAIAAKA</sequence>
<comment type="caution">
    <text evidence="6">The sequence shown here is derived from an EMBL/GenBank/DDBJ whole genome shotgun (WGS) entry which is preliminary data.</text>
</comment>
<dbReference type="InterPro" id="IPR014729">
    <property type="entry name" value="Rossmann-like_a/b/a_fold"/>
</dbReference>
<dbReference type="SMART" id="SM00893">
    <property type="entry name" value="ETF"/>
    <property type="match status" value="1"/>
</dbReference>
<dbReference type="CDD" id="cd01715">
    <property type="entry name" value="ETF_alpha"/>
    <property type="match status" value="1"/>
</dbReference>
<evidence type="ECO:0000256" key="2">
    <source>
        <dbReference type="ARBA" id="ARBA00022630"/>
    </source>
</evidence>
<dbReference type="RefSeq" id="WP_143849316.1">
    <property type="nucleotide sequence ID" value="NZ_VLXZ01000008.1"/>
</dbReference>
<dbReference type="PANTHER" id="PTHR43153:SF1">
    <property type="entry name" value="ELECTRON TRANSFER FLAVOPROTEIN SUBUNIT ALPHA, MITOCHONDRIAL"/>
    <property type="match status" value="1"/>
</dbReference>
<dbReference type="PIRSF" id="PIRSF000089">
    <property type="entry name" value="Electra_flavoP_a"/>
    <property type="match status" value="1"/>
</dbReference>
<keyword evidence="2" id="KW-0285">Flavoprotein</keyword>
<dbReference type="EMBL" id="VLXZ01000008">
    <property type="protein sequence ID" value="TSB45976.1"/>
    <property type="molecule type" value="Genomic_DNA"/>
</dbReference>
<dbReference type="AlphaFoldDB" id="A0A553ZXA0"/>
<dbReference type="Pfam" id="PF00766">
    <property type="entry name" value="ETF_alpha"/>
    <property type="match status" value="1"/>
</dbReference>
<dbReference type="SUPFAM" id="SSF52467">
    <property type="entry name" value="DHS-like NAD/FAD-binding domain"/>
    <property type="match status" value="1"/>
</dbReference>
<keyword evidence="7" id="KW-1185">Reference proteome</keyword>
<dbReference type="FunFam" id="3.40.50.1220:FF:000001">
    <property type="entry name" value="Electron transfer flavoprotein, alpha subunit"/>
    <property type="match status" value="1"/>
</dbReference>
<feature type="binding site" evidence="4">
    <location>
        <position position="289"/>
    </location>
    <ligand>
        <name>FAD</name>
        <dbReference type="ChEBI" id="CHEBI:57692"/>
    </ligand>
</feature>
<evidence type="ECO:0000256" key="4">
    <source>
        <dbReference type="PIRSR" id="PIRSR000089-1"/>
    </source>
</evidence>
<feature type="domain" description="Electron transfer flavoprotein alpha/beta-subunit N-terminal" evidence="5">
    <location>
        <begin position="5"/>
        <end position="188"/>
    </location>
</feature>
<feature type="binding site" evidence="4">
    <location>
        <position position="212"/>
    </location>
    <ligand>
        <name>FAD</name>
        <dbReference type="ChEBI" id="CHEBI:57692"/>
    </ligand>
</feature>
<protein>
    <submittedName>
        <fullName evidence="6">Electron transfer flavoprotein subunit alpha/FixB family protein</fullName>
    </submittedName>
</protein>
<proteinExistence type="inferred from homology"/>
<dbReference type="OrthoDB" id="9770286at2"/>
<comment type="cofactor">
    <cofactor evidence="4">
        <name>FAD</name>
        <dbReference type="ChEBI" id="CHEBI:57692"/>
    </cofactor>
    <text evidence="4">Binds 1 FAD per dimer.</text>
</comment>
<feature type="binding site" evidence="4">
    <location>
        <begin position="237"/>
        <end position="238"/>
    </location>
    <ligand>
        <name>FAD</name>
        <dbReference type="ChEBI" id="CHEBI:57692"/>
    </ligand>
</feature>
<dbReference type="InterPro" id="IPR014730">
    <property type="entry name" value="ETF_a/b_N"/>
</dbReference>
<dbReference type="Proteomes" id="UP000318521">
    <property type="component" value="Unassembled WGS sequence"/>
</dbReference>
<dbReference type="GO" id="GO:0033539">
    <property type="term" value="P:fatty acid beta-oxidation using acyl-CoA dehydrogenase"/>
    <property type="evidence" value="ECO:0007669"/>
    <property type="project" value="TreeGrafter"/>
</dbReference>
<dbReference type="GO" id="GO:0050660">
    <property type="term" value="F:flavin adenine dinucleotide binding"/>
    <property type="evidence" value="ECO:0007669"/>
    <property type="project" value="InterPro"/>
</dbReference>
<evidence type="ECO:0000259" key="5">
    <source>
        <dbReference type="SMART" id="SM00893"/>
    </source>
</evidence>
<dbReference type="InterPro" id="IPR014731">
    <property type="entry name" value="ETF_asu_C"/>
</dbReference>
<name>A0A553ZXA0_9BACI</name>
<dbReference type="InterPro" id="IPR001308">
    <property type="entry name" value="ETF_a/FixB"/>
</dbReference>
<dbReference type="GO" id="GO:0009055">
    <property type="term" value="F:electron transfer activity"/>
    <property type="evidence" value="ECO:0007669"/>
    <property type="project" value="InterPro"/>
</dbReference>
<evidence type="ECO:0000313" key="6">
    <source>
        <dbReference type="EMBL" id="TSB45976.1"/>
    </source>
</evidence>
<organism evidence="6 7">
    <name type="scientific">Alkalicoccobacillus porphyridii</name>
    <dbReference type="NCBI Taxonomy" id="2597270"/>
    <lineage>
        <taxon>Bacteria</taxon>
        <taxon>Bacillati</taxon>
        <taxon>Bacillota</taxon>
        <taxon>Bacilli</taxon>
        <taxon>Bacillales</taxon>
        <taxon>Bacillaceae</taxon>
        <taxon>Alkalicoccobacillus</taxon>
    </lineage>
</organism>
<dbReference type="PANTHER" id="PTHR43153">
    <property type="entry name" value="ELECTRON TRANSFER FLAVOPROTEIN ALPHA"/>
    <property type="match status" value="1"/>
</dbReference>
<keyword evidence="3 4" id="KW-0274">FAD</keyword>
<evidence type="ECO:0000313" key="7">
    <source>
        <dbReference type="Proteomes" id="UP000318521"/>
    </source>
</evidence>
<dbReference type="Pfam" id="PF01012">
    <property type="entry name" value="ETF"/>
    <property type="match status" value="1"/>
</dbReference>